<dbReference type="InterPro" id="IPR001370">
    <property type="entry name" value="BIR_rpt"/>
</dbReference>
<dbReference type="EMBL" id="JAEPRC010000476">
    <property type="protein sequence ID" value="KAG2196448.1"/>
    <property type="molecule type" value="Genomic_DNA"/>
</dbReference>
<keyword evidence="1" id="KW-0479">Metal-binding</keyword>
<feature type="region of interest" description="Disordered" evidence="3">
    <location>
        <begin position="228"/>
        <end position="249"/>
    </location>
</feature>
<evidence type="ECO:0000313" key="4">
    <source>
        <dbReference type="EMBL" id="KAG2196448.1"/>
    </source>
</evidence>
<feature type="compositionally biased region" description="Basic and acidic residues" evidence="3">
    <location>
        <begin position="312"/>
        <end position="334"/>
    </location>
</feature>
<keyword evidence="2" id="KW-0862">Zinc</keyword>
<dbReference type="PROSITE" id="PS50143">
    <property type="entry name" value="BIR_REPEAT_2"/>
    <property type="match status" value="2"/>
</dbReference>
<proteinExistence type="predicted"/>
<accession>A0A8H7UY73</accession>
<dbReference type="SMART" id="SM00238">
    <property type="entry name" value="BIR"/>
    <property type="match status" value="2"/>
</dbReference>
<dbReference type="OrthoDB" id="2196114at2759"/>
<feature type="region of interest" description="Disordered" evidence="3">
    <location>
        <begin position="563"/>
        <end position="582"/>
    </location>
</feature>
<evidence type="ECO:0000256" key="3">
    <source>
        <dbReference type="SAM" id="MobiDB-lite"/>
    </source>
</evidence>
<evidence type="ECO:0000256" key="1">
    <source>
        <dbReference type="ARBA" id="ARBA00022723"/>
    </source>
</evidence>
<protein>
    <submittedName>
        <fullName evidence="4">Uncharacterized protein</fullName>
    </submittedName>
</protein>
<feature type="region of interest" description="Disordered" evidence="3">
    <location>
        <begin position="312"/>
        <end position="404"/>
    </location>
</feature>
<feature type="region of interest" description="Disordered" evidence="3">
    <location>
        <begin position="439"/>
        <end position="524"/>
    </location>
</feature>
<dbReference type="SUPFAM" id="SSF57924">
    <property type="entry name" value="Inhibitor of apoptosis (IAP) repeat"/>
    <property type="match status" value="2"/>
</dbReference>
<organism evidence="4 5">
    <name type="scientific">Mucor plumbeus</name>
    <dbReference type="NCBI Taxonomy" id="97098"/>
    <lineage>
        <taxon>Eukaryota</taxon>
        <taxon>Fungi</taxon>
        <taxon>Fungi incertae sedis</taxon>
        <taxon>Mucoromycota</taxon>
        <taxon>Mucoromycotina</taxon>
        <taxon>Mucoromycetes</taxon>
        <taxon>Mucorales</taxon>
        <taxon>Mucorineae</taxon>
        <taxon>Mucoraceae</taxon>
        <taxon>Mucor</taxon>
    </lineage>
</organism>
<feature type="compositionally biased region" description="Basic and acidic residues" evidence="3">
    <location>
        <begin position="456"/>
        <end position="475"/>
    </location>
</feature>
<dbReference type="PANTHER" id="PTHR46771:SF5">
    <property type="entry name" value="DETERIN"/>
    <property type="match status" value="1"/>
</dbReference>
<evidence type="ECO:0000313" key="5">
    <source>
        <dbReference type="Proteomes" id="UP000650833"/>
    </source>
</evidence>
<dbReference type="Gene3D" id="1.10.1170.10">
    <property type="entry name" value="Inhibitor Of Apoptosis Protein (2mihbC-IAP-1), Chain A"/>
    <property type="match status" value="2"/>
</dbReference>
<name>A0A8H7UY73_9FUNG</name>
<dbReference type="CDD" id="cd00022">
    <property type="entry name" value="BIR"/>
    <property type="match status" value="1"/>
</dbReference>
<keyword evidence="5" id="KW-1185">Reference proteome</keyword>
<evidence type="ECO:0000256" key="2">
    <source>
        <dbReference type="ARBA" id="ARBA00022833"/>
    </source>
</evidence>
<feature type="compositionally biased region" description="Low complexity" evidence="3">
    <location>
        <begin position="600"/>
        <end position="611"/>
    </location>
</feature>
<reference evidence="4" key="1">
    <citation type="submission" date="2020-12" db="EMBL/GenBank/DDBJ databases">
        <title>Metabolic potential, ecology and presence of endohyphal bacteria is reflected in genomic diversity of Mucoromycotina.</title>
        <authorList>
            <person name="Muszewska A."/>
            <person name="Okrasinska A."/>
            <person name="Steczkiewicz K."/>
            <person name="Drgas O."/>
            <person name="Orlowska M."/>
            <person name="Perlinska-Lenart U."/>
            <person name="Aleksandrzak-Piekarczyk T."/>
            <person name="Szatraj K."/>
            <person name="Zielenkiewicz U."/>
            <person name="Pilsyk S."/>
            <person name="Malc E."/>
            <person name="Mieczkowski P."/>
            <person name="Kruszewska J.S."/>
            <person name="Biernat P."/>
            <person name="Pawlowska J."/>
        </authorList>
    </citation>
    <scope>NUCLEOTIDE SEQUENCE</scope>
    <source>
        <strain evidence="4">CBS 226.32</strain>
    </source>
</reference>
<feature type="compositionally biased region" description="Low complexity" evidence="3">
    <location>
        <begin position="373"/>
        <end position="382"/>
    </location>
</feature>
<feature type="compositionally biased region" description="Polar residues" evidence="3">
    <location>
        <begin position="563"/>
        <end position="575"/>
    </location>
</feature>
<dbReference type="InterPro" id="IPR051190">
    <property type="entry name" value="Baculoviral_IAP"/>
</dbReference>
<sequence length="678" mass="75739">MNILQNRIESYQNNSVKWPHEGKQYHKTETFAKAGFYFMRRPKAADSVRCFMCDIELSHWKQGQSPFSRHSVESPQCPWSLLNFPDASNRSLTVDEKNPTTQPQHRLMRSARLATFNHHHYWPPNKSVKSTRFQVASKLADAGFYFTPTLENNARIKCPYCKINILEPEKSLDALGKHKELNNTCAFFQRKLSIRAKNRRDTATSNASTETFKTAASQLDDDAIMEESTIPHKRKQLKEPSIENEDKNDDSIWDINKAFEIPMHVKKPTVTYSTKSSIKKNRHRVLPSSSKRTNVDIFSNLELNSSPLIERPIEKTSNKKPSLIERPKKVMPKKDKLKRPSKRSKQDSVVESKPVPSYSTHPALIEPPPPSSPTAAAAVPSSSAPPPPVTVQEDEYALMSPTFPPPEPLFVEQNYNLSKETSLQFNEPLNIAKSVVVSSILSPSPPPPPRSPDIFNDEHVEPALSKDKGKGRAVEHSIVPKKKPISLSKSRKPTATTTTPAIPSVPTEPTASSSPSRKRNSDVAESIAKQMKYLQSTPMNSVHKTVDFLDIFGDCPLSPITSGNTSNTQMRTPATSVIGGGRTHNLITADGQRRELPSQTTKIASSTSKSKPTPPVLSLKTNSAPLVTADQKKMSVETYLQHIVDENITKVREQGDQIIALIKEKSDTIKQNLLQQKD</sequence>
<feature type="compositionally biased region" description="Basic residues" evidence="3">
    <location>
        <begin position="479"/>
        <end position="492"/>
    </location>
</feature>
<dbReference type="Proteomes" id="UP000650833">
    <property type="component" value="Unassembled WGS sequence"/>
</dbReference>
<dbReference type="GO" id="GO:0046872">
    <property type="term" value="F:metal ion binding"/>
    <property type="evidence" value="ECO:0007669"/>
    <property type="project" value="UniProtKB-KW"/>
</dbReference>
<gene>
    <name evidence="4" type="ORF">INT46_011825</name>
</gene>
<feature type="region of interest" description="Disordered" evidence="3">
    <location>
        <begin position="593"/>
        <end position="620"/>
    </location>
</feature>
<comment type="caution">
    <text evidence="4">The sequence shown here is derived from an EMBL/GenBank/DDBJ whole genome shotgun (WGS) entry which is preliminary data.</text>
</comment>
<dbReference type="PANTHER" id="PTHR46771">
    <property type="entry name" value="DETERIN"/>
    <property type="match status" value="1"/>
</dbReference>
<dbReference type="Pfam" id="PF00653">
    <property type="entry name" value="BIR"/>
    <property type="match status" value="2"/>
</dbReference>
<dbReference type="AlphaFoldDB" id="A0A8H7UY73"/>